<dbReference type="Proteomes" id="UP001652504">
    <property type="component" value="Unassembled WGS sequence"/>
</dbReference>
<keyword evidence="6" id="KW-0326">Glycosidase</keyword>
<gene>
    <name evidence="9" type="ORF">OE749_07430</name>
</gene>
<evidence type="ECO:0000259" key="7">
    <source>
        <dbReference type="Pfam" id="PF00933"/>
    </source>
</evidence>
<dbReference type="PRINTS" id="PR00133">
    <property type="entry name" value="GLHYDRLASE3"/>
</dbReference>
<dbReference type="InterPro" id="IPR036881">
    <property type="entry name" value="Glyco_hydro_3_C_sf"/>
</dbReference>
<keyword evidence="10" id="KW-1185">Reference proteome</keyword>
<dbReference type="Gene3D" id="3.20.20.300">
    <property type="entry name" value="Glycoside hydrolase, family 3, N-terminal domain"/>
    <property type="match status" value="1"/>
</dbReference>
<dbReference type="PANTHER" id="PTHR30620">
    <property type="entry name" value="PERIPLASMIC BETA-GLUCOSIDASE-RELATED"/>
    <property type="match status" value="1"/>
</dbReference>
<evidence type="ECO:0000256" key="4">
    <source>
        <dbReference type="ARBA" id="ARBA00022729"/>
    </source>
</evidence>
<keyword evidence="4" id="KW-0732">Signal</keyword>
<comment type="similarity">
    <text evidence="2">Belongs to the glycosyl hydrolase 3 family.</text>
</comment>
<protein>
    <recommendedName>
        <fullName evidence="3">beta-glucosidase</fullName>
        <ecNumber evidence="3">3.2.1.21</ecNumber>
    </recommendedName>
</protein>
<evidence type="ECO:0000259" key="8">
    <source>
        <dbReference type="Pfam" id="PF01915"/>
    </source>
</evidence>
<dbReference type="RefSeq" id="WP_263711805.1">
    <property type="nucleotide sequence ID" value="NZ_JAOWKX010000003.1"/>
</dbReference>
<proteinExistence type="inferred from homology"/>
<dbReference type="InterPro" id="IPR017853">
    <property type="entry name" value="GH"/>
</dbReference>
<keyword evidence="5 9" id="KW-0378">Hydrolase</keyword>
<dbReference type="InterPro" id="IPR036962">
    <property type="entry name" value="Glyco_hydro_3_N_sf"/>
</dbReference>
<feature type="domain" description="Glycoside hydrolase family 3 N-terminal" evidence="7">
    <location>
        <begin position="73"/>
        <end position="388"/>
    </location>
</feature>
<accession>A0ABT3A867</accession>
<evidence type="ECO:0000256" key="5">
    <source>
        <dbReference type="ARBA" id="ARBA00022801"/>
    </source>
</evidence>
<dbReference type="InterPro" id="IPR001764">
    <property type="entry name" value="Glyco_hydro_3_N"/>
</dbReference>
<evidence type="ECO:0000256" key="3">
    <source>
        <dbReference type="ARBA" id="ARBA00012744"/>
    </source>
</evidence>
<sequence length="636" mass="69435">MLNIPSKINASKRLTNLPVHFSMSYACVLIACLLISMSGCERSGFTSMNDTPTQDETVPMNEQQIDELISRMTLAEKVGQMTQAERKRISPEEVRTYFIGSILNGGGSVPKQNRPQDWREMIDAYQHAALSTRLGIPIIYGTDAVHGHSNVKNATLFPHNIGLGAMRDPALIEKIAEATAKEVAATGVHWNFAPALCVARDIRWGRTYECFAEDPEVGMAYSAPYVRGMQASGLVLATAKHWVGDGGTTYGTGDHEYVMDRGNTQITEDALKHIHIAPYLGALEESVGSIMFSYSSFNGVKMHEHAYLNNHVLKQSLGFGGFAVSDWQAIEEINAATNRERIVKAINAGLDMAMEPEHWKAFISDLTAAVEAKEIPMTRIDDAVKRILMQKMQIGLFEKPLSADRVADFESVLGHDAHRSLAREAVQKSAVLLKNEHLLPLSPSQKIFVAGEHANNIGLQSGGWSVEWQGQSGDITKGTTLLEGMQSYSTNITFSEHGEGAEGHDVAVVFVGEQPYAEGYGDYGESPCQFCQPLSLSQSQIATIERIQQTGTPVVVVLISGRPLLISEHLPGWQGLVAAWLPGTEGAGVADVLFGHVAPTGQLPVTWPKSLQQITLKVGDAHYQPLFEYGFGLTYN</sequence>
<dbReference type="Gene3D" id="3.40.50.1700">
    <property type="entry name" value="Glycoside hydrolase family 3 C-terminal domain"/>
    <property type="match status" value="1"/>
</dbReference>
<name>A0ABT3A867_9ALTE</name>
<dbReference type="InterPro" id="IPR051915">
    <property type="entry name" value="Cellulose_Degrad_GH3"/>
</dbReference>
<dbReference type="SUPFAM" id="SSF51445">
    <property type="entry name" value="(Trans)glycosidases"/>
    <property type="match status" value="1"/>
</dbReference>
<evidence type="ECO:0000313" key="10">
    <source>
        <dbReference type="Proteomes" id="UP001652504"/>
    </source>
</evidence>
<dbReference type="EMBL" id="JAOWKX010000003">
    <property type="protein sequence ID" value="MCV2884521.1"/>
    <property type="molecule type" value="Genomic_DNA"/>
</dbReference>
<comment type="catalytic activity">
    <reaction evidence="1">
        <text>Hydrolysis of terminal, non-reducing beta-D-glucosyl residues with release of beta-D-glucose.</text>
        <dbReference type="EC" id="3.2.1.21"/>
    </reaction>
</comment>
<feature type="domain" description="Glycoside hydrolase family 3 C-terminal" evidence="8">
    <location>
        <begin position="431"/>
        <end position="635"/>
    </location>
</feature>
<dbReference type="Pfam" id="PF01915">
    <property type="entry name" value="Glyco_hydro_3_C"/>
    <property type="match status" value="1"/>
</dbReference>
<dbReference type="Pfam" id="PF00933">
    <property type="entry name" value="Glyco_hydro_3"/>
    <property type="match status" value="1"/>
</dbReference>
<dbReference type="InterPro" id="IPR002772">
    <property type="entry name" value="Glyco_hydro_3_C"/>
</dbReference>
<evidence type="ECO:0000313" key="9">
    <source>
        <dbReference type="EMBL" id="MCV2884521.1"/>
    </source>
</evidence>
<dbReference type="EC" id="3.2.1.21" evidence="3"/>
<evidence type="ECO:0000256" key="2">
    <source>
        <dbReference type="ARBA" id="ARBA00005336"/>
    </source>
</evidence>
<dbReference type="PROSITE" id="PS51257">
    <property type="entry name" value="PROKAR_LIPOPROTEIN"/>
    <property type="match status" value="1"/>
</dbReference>
<evidence type="ECO:0000256" key="6">
    <source>
        <dbReference type="ARBA" id="ARBA00023295"/>
    </source>
</evidence>
<dbReference type="PANTHER" id="PTHR30620:SF16">
    <property type="entry name" value="LYSOSOMAL BETA GLUCOSIDASE"/>
    <property type="match status" value="1"/>
</dbReference>
<dbReference type="SUPFAM" id="SSF52279">
    <property type="entry name" value="Beta-D-glucan exohydrolase, C-terminal domain"/>
    <property type="match status" value="1"/>
</dbReference>
<dbReference type="GO" id="GO:0016787">
    <property type="term" value="F:hydrolase activity"/>
    <property type="evidence" value="ECO:0007669"/>
    <property type="project" value="UniProtKB-KW"/>
</dbReference>
<comment type="caution">
    <text evidence="9">The sequence shown here is derived from an EMBL/GenBank/DDBJ whole genome shotgun (WGS) entry which is preliminary data.</text>
</comment>
<organism evidence="9 10">
    <name type="scientific">Fluctibacter corallii</name>
    <dbReference type="NCBI Taxonomy" id="2984329"/>
    <lineage>
        <taxon>Bacteria</taxon>
        <taxon>Pseudomonadati</taxon>
        <taxon>Pseudomonadota</taxon>
        <taxon>Gammaproteobacteria</taxon>
        <taxon>Alteromonadales</taxon>
        <taxon>Alteromonadaceae</taxon>
        <taxon>Fluctibacter</taxon>
    </lineage>
</organism>
<evidence type="ECO:0000256" key="1">
    <source>
        <dbReference type="ARBA" id="ARBA00000448"/>
    </source>
</evidence>
<reference evidence="9 10" key="1">
    <citation type="submission" date="2022-10" db="EMBL/GenBank/DDBJ databases">
        <title>Aestuariibacter sp. AA17 isolated from Montipora capitata coral fragment.</title>
        <authorList>
            <person name="Emsley S.A."/>
            <person name="Pfannmuller K.M."/>
            <person name="Loughran R.M."/>
            <person name="Shlafstein M."/>
            <person name="Papke E."/>
            <person name="Saw J.H."/>
            <person name="Ushijima B."/>
            <person name="Videau P."/>
        </authorList>
    </citation>
    <scope>NUCLEOTIDE SEQUENCE [LARGE SCALE GENOMIC DNA]</scope>
    <source>
        <strain evidence="9 10">AA17</strain>
    </source>
</reference>